<dbReference type="Gene3D" id="1.25.40.280">
    <property type="entry name" value="alix/aip1 like domains"/>
    <property type="match status" value="1"/>
</dbReference>
<sequence length="413" mass="44914">MPYPFTLPTTSPLRLPSHFDSPTHPSLPVHTSTLRSPLRSSLKTYKRLPPPNAPRISLHSLGRSKLITLPSLRLMRGTKRLELSSLEYEVFFTLATLSYLHTLLARTALHPLYTTTSPSPSPEVRTTLITKATKHLLQSAQIHLYLTHRADTLRTTSPVTPPALDISPPTLRALSELAHAEATLLAVLKDDPYPAALAQERNENDKEWMIRAPSIPKVRAHLFARLCLAGAAHAETALSLLAGNEATEGKLLGKVGAGKVDEGLVRYVDDLRRVGRARACRFLGIDRDSDGKTGEAIAWLRAGMGELGLSSSSDDGDGNGKKRSGLGLSRLKSSFSEKREGKRVEKSGDWGADAGKAEEARVLAALETKWVRENDTVNSQLIPDAGGLLREMPSGREIYTVKAWEPVVLGGGS</sequence>
<dbReference type="PROSITE" id="PS51180">
    <property type="entry name" value="BRO1"/>
    <property type="match status" value="1"/>
</dbReference>
<gene>
    <name evidence="4" type="ORF">VC83_04295</name>
</gene>
<dbReference type="InterPro" id="IPR004328">
    <property type="entry name" value="BRO1_dom"/>
</dbReference>
<accession>A0A177AAA2</accession>
<dbReference type="InterPro" id="IPR037505">
    <property type="entry name" value="pH-resp_palC"/>
</dbReference>
<evidence type="ECO:0000259" key="3">
    <source>
        <dbReference type="PROSITE" id="PS51180"/>
    </source>
</evidence>
<dbReference type="OrthoDB" id="10266451at2759"/>
<comment type="similarity">
    <text evidence="1">Belongs to the palC family.</text>
</comment>
<dbReference type="Proteomes" id="UP000077154">
    <property type="component" value="Unassembled WGS sequence"/>
</dbReference>
<organism evidence="4">
    <name type="scientific">Pseudogymnoascus destructans</name>
    <dbReference type="NCBI Taxonomy" id="655981"/>
    <lineage>
        <taxon>Eukaryota</taxon>
        <taxon>Fungi</taxon>
        <taxon>Dikarya</taxon>
        <taxon>Ascomycota</taxon>
        <taxon>Pezizomycotina</taxon>
        <taxon>Leotiomycetes</taxon>
        <taxon>Thelebolales</taxon>
        <taxon>Thelebolaceae</taxon>
        <taxon>Pseudogymnoascus</taxon>
    </lineage>
</organism>
<evidence type="ECO:0000313" key="4">
    <source>
        <dbReference type="EMBL" id="OAF59055.1"/>
    </source>
</evidence>
<reference evidence="4" key="1">
    <citation type="submission" date="2016-03" db="EMBL/GenBank/DDBJ databases">
        <title>Updated assembly of Pseudogymnoascus destructans, the fungus causing white-nose syndrome of bats.</title>
        <authorList>
            <person name="Palmer J.M."/>
            <person name="Drees K.P."/>
            <person name="Foster J.T."/>
            <person name="Lindner D.L."/>
        </authorList>
    </citation>
    <scope>NUCLEOTIDE SEQUENCE [LARGE SCALE GENOMIC DNA]</scope>
    <source>
        <strain evidence="4">20631-21</strain>
    </source>
</reference>
<proteinExistence type="inferred from homology"/>
<dbReference type="GO" id="GO:0071467">
    <property type="term" value="P:cellular response to pH"/>
    <property type="evidence" value="ECO:0007669"/>
    <property type="project" value="InterPro"/>
</dbReference>
<dbReference type="VEuPathDB" id="FungiDB:GMDG_05478"/>
<dbReference type="GeneID" id="36287368"/>
<protein>
    <recommendedName>
        <fullName evidence="2">pH-response regulator protein palC</fullName>
    </recommendedName>
</protein>
<dbReference type="PANTHER" id="PTHR40463">
    <property type="entry name" value="PH-RESPONSE REGULATOR PROTEIN PALC"/>
    <property type="match status" value="1"/>
</dbReference>
<feature type="domain" description="BRO1" evidence="3">
    <location>
        <begin position="1"/>
        <end position="229"/>
    </location>
</feature>
<evidence type="ECO:0000256" key="1">
    <source>
        <dbReference type="ARBA" id="ARBA00010997"/>
    </source>
</evidence>
<dbReference type="EMBL" id="KV441394">
    <property type="protein sequence ID" value="OAF59055.1"/>
    <property type="molecule type" value="Genomic_DNA"/>
</dbReference>
<evidence type="ECO:0000256" key="2">
    <source>
        <dbReference type="ARBA" id="ARBA00022193"/>
    </source>
</evidence>
<dbReference type="RefSeq" id="XP_024324339.1">
    <property type="nucleotide sequence ID" value="XM_024467930.1"/>
</dbReference>
<dbReference type="eggNOG" id="ENOG502QWTM">
    <property type="taxonomic scope" value="Eukaryota"/>
</dbReference>
<name>A0A177AAA2_9PEZI</name>
<dbReference type="AlphaFoldDB" id="A0A177AAA2"/>
<dbReference type="PANTHER" id="PTHR40463:SF1">
    <property type="entry name" value="PH-RESPONSE REGULATOR PROTEIN PALC"/>
    <property type="match status" value="1"/>
</dbReference>
<dbReference type="InterPro" id="IPR038499">
    <property type="entry name" value="BRO1_sf"/>
</dbReference>
<dbReference type="GO" id="GO:0005886">
    <property type="term" value="C:plasma membrane"/>
    <property type="evidence" value="ECO:0007669"/>
    <property type="project" value="TreeGrafter"/>
</dbReference>
<dbReference type="SMART" id="SM01041">
    <property type="entry name" value="BRO1"/>
    <property type="match status" value="1"/>
</dbReference>